<reference evidence="3" key="1">
    <citation type="journal article" date="2013" name="Proc. Natl. Acad. Sci. U.S.A.">
        <title>Genome structure and metabolic features in the red seaweed Chondrus crispus shed light on evolution of the Archaeplastida.</title>
        <authorList>
            <person name="Collen J."/>
            <person name="Porcel B."/>
            <person name="Carre W."/>
            <person name="Ball S.G."/>
            <person name="Chaparro C."/>
            <person name="Tonon T."/>
            <person name="Barbeyron T."/>
            <person name="Michel G."/>
            <person name="Noel B."/>
            <person name="Valentin K."/>
            <person name="Elias M."/>
            <person name="Artiguenave F."/>
            <person name="Arun A."/>
            <person name="Aury J.M."/>
            <person name="Barbosa-Neto J.F."/>
            <person name="Bothwell J.H."/>
            <person name="Bouget F.Y."/>
            <person name="Brillet L."/>
            <person name="Cabello-Hurtado F."/>
            <person name="Capella-Gutierrez S."/>
            <person name="Charrier B."/>
            <person name="Cladiere L."/>
            <person name="Cock J.M."/>
            <person name="Coelho S.M."/>
            <person name="Colleoni C."/>
            <person name="Czjzek M."/>
            <person name="Da Silva C."/>
            <person name="Delage L."/>
            <person name="Denoeud F."/>
            <person name="Deschamps P."/>
            <person name="Dittami S.M."/>
            <person name="Gabaldon T."/>
            <person name="Gachon C.M."/>
            <person name="Groisillier A."/>
            <person name="Herve C."/>
            <person name="Jabbari K."/>
            <person name="Katinka M."/>
            <person name="Kloareg B."/>
            <person name="Kowalczyk N."/>
            <person name="Labadie K."/>
            <person name="Leblanc C."/>
            <person name="Lopez P.J."/>
            <person name="McLachlan D.H."/>
            <person name="Meslet-Cladiere L."/>
            <person name="Moustafa A."/>
            <person name="Nehr Z."/>
            <person name="Nyvall Collen P."/>
            <person name="Panaud O."/>
            <person name="Partensky F."/>
            <person name="Poulain J."/>
            <person name="Rensing S.A."/>
            <person name="Rousvoal S."/>
            <person name="Samson G."/>
            <person name="Symeonidi A."/>
            <person name="Weissenbach J."/>
            <person name="Zambounis A."/>
            <person name="Wincker P."/>
            <person name="Boyen C."/>
        </authorList>
    </citation>
    <scope>NUCLEOTIDE SEQUENCE [LARGE SCALE GENOMIC DNA]</scope>
    <source>
        <strain evidence="3">cv. Stackhouse</strain>
    </source>
</reference>
<feature type="compositionally biased region" description="Polar residues" evidence="1">
    <location>
        <begin position="1"/>
        <end position="12"/>
    </location>
</feature>
<evidence type="ECO:0000313" key="3">
    <source>
        <dbReference type="Proteomes" id="UP000012073"/>
    </source>
</evidence>
<dbReference type="Proteomes" id="UP000012073">
    <property type="component" value="Unassembled WGS sequence"/>
</dbReference>
<accession>R7QIJ4</accession>
<protein>
    <submittedName>
        <fullName evidence="2">Uncharacterized protein</fullName>
    </submittedName>
</protein>
<keyword evidence="3" id="KW-1185">Reference proteome</keyword>
<dbReference type="Gramene" id="CDF37240">
    <property type="protein sequence ID" value="CDF37240"/>
    <property type="gene ID" value="CHC_T00005362001"/>
</dbReference>
<evidence type="ECO:0000313" key="2">
    <source>
        <dbReference type="EMBL" id="CDF37240.1"/>
    </source>
</evidence>
<proteinExistence type="predicted"/>
<sequence>MVASSTCTSTRLSGRRAPRLSRSSWLRPSIAPMTDSGRRLGSRFWRACRPMLTRLWCSGLCRDVVAVGECIASCRLCVGT</sequence>
<dbReference type="GeneID" id="17324776"/>
<name>R7QIJ4_CHOCR</name>
<dbReference type="KEGG" id="ccp:CHC_T00005362001"/>
<dbReference type="AlphaFoldDB" id="R7QIJ4"/>
<dbReference type="RefSeq" id="XP_005717059.1">
    <property type="nucleotide sequence ID" value="XM_005717002.1"/>
</dbReference>
<gene>
    <name evidence="2" type="ORF">CHC_T00005362001</name>
</gene>
<dbReference type="EMBL" id="HG001822">
    <property type="protein sequence ID" value="CDF37240.1"/>
    <property type="molecule type" value="Genomic_DNA"/>
</dbReference>
<evidence type="ECO:0000256" key="1">
    <source>
        <dbReference type="SAM" id="MobiDB-lite"/>
    </source>
</evidence>
<feature type="region of interest" description="Disordered" evidence="1">
    <location>
        <begin position="1"/>
        <end position="20"/>
    </location>
</feature>
<organism evidence="2 3">
    <name type="scientific">Chondrus crispus</name>
    <name type="common">Carrageen Irish moss</name>
    <name type="synonym">Polymorpha crispa</name>
    <dbReference type="NCBI Taxonomy" id="2769"/>
    <lineage>
        <taxon>Eukaryota</taxon>
        <taxon>Rhodophyta</taxon>
        <taxon>Florideophyceae</taxon>
        <taxon>Rhodymeniophycidae</taxon>
        <taxon>Gigartinales</taxon>
        <taxon>Gigartinaceae</taxon>
        <taxon>Chondrus</taxon>
    </lineage>
</organism>